<evidence type="ECO:0000313" key="1">
    <source>
        <dbReference type="EMBL" id="ARF11465.1"/>
    </source>
</evidence>
<name>A0A1V0SIB9_9VIRU</name>
<proteinExistence type="predicted"/>
<dbReference type="EMBL" id="KY684108">
    <property type="protein sequence ID" value="ARF11465.1"/>
    <property type="molecule type" value="Genomic_DNA"/>
</dbReference>
<reference evidence="1" key="1">
    <citation type="journal article" date="2017" name="Science">
        <title>Giant viruses with an expanded complement of translation system components.</title>
        <authorList>
            <person name="Schulz F."/>
            <person name="Yutin N."/>
            <person name="Ivanova N.N."/>
            <person name="Ortega D.R."/>
            <person name="Lee T.K."/>
            <person name="Vierheilig J."/>
            <person name="Daims H."/>
            <person name="Horn M."/>
            <person name="Wagner M."/>
            <person name="Jensen G.J."/>
            <person name="Kyrpides N.C."/>
            <person name="Koonin E.V."/>
            <person name="Woyke T."/>
        </authorList>
    </citation>
    <scope>NUCLEOTIDE SEQUENCE</scope>
    <source>
        <strain evidence="1">KNV1</strain>
    </source>
</reference>
<protein>
    <submittedName>
        <fullName evidence="1">Uncharacterized protein</fullName>
    </submittedName>
</protein>
<sequence>MSKLIEVTSDHHWHKDTKLELLVNDDKLVSIKWYKKDVLVEFDDTVEGFIEEFQNIYMLFGTIHGIKIKNGTFDEVYKMIYNLEIPPELNIKFVDFGLCGCNMGHCGAILGYKFTDYQTIGDIIKEWGMETDTDKMTQPYYEYPDSVFLYMRVEEGKFKLYHETCYDKNPENVQLDDQYTYVSLCYSR</sequence>
<gene>
    <name evidence="1" type="ORF">Klosneuvirus_1_322</name>
</gene>
<accession>A0A1V0SIB9</accession>
<organism evidence="1">
    <name type="scientific">Klosneuvirus KNV1</name>
    <dbReference type="NCBI Taxonomy" id="1977640"/>
    <lineage>
        <taxon>Viruses</taxon>
        <taxon>Varidnaviria</taxon>
        <taxon>Bamfordvirae</taxon>
        <taxon>Nucleocytoviricota</taxon>
        <taxon>Megaviricetes</taxon>
        <taxon>Imitervirales</taxon>
        <taxon>Mimiviridae</taxon>
        <taxon>Klosneuvirinae</taxon>
        <taxon>Klosneuvirus</taxon>
    </lineage>
</organism>